<sequence>MSASGKQQRLPNYAVLDEESALGYAKLTSDGVYDLLPSERFWQERQPYLRERGYLLRPRYSPGWEPSWKGTRLDPTFCEDSIMLINFHVIDAKRVEDDQLVAIKKLRNGTNESRIAMYLASLTDSQNHCVRIKEILSDPLDSHLSLMVMPYLRPCNDPDFSTVGDVIDFVSQTLEGLVFMHKHRVAHRYDILELRAQLAHEVDRDIAMMNIMMDASSLYPAGHHPVRRGYAPDGLYPAAALPRGSRSVTYYYVDFGLSSMFSEGEPVNVVGRVGRDKQAPELSSTVPYDPFKIDIFALGNLYFKEFEQKYNNMHFLVPLIENMRKADPRARLSAAELLQQWQGLRADIKESLYRWRLGPKSEPPLERVLNDTVAVAWEGIHHLKKFVR</sequence>
<keyword evidence="2" id="KW-1185">Reference proteome</keyword>
<dbReference type="EMBL" id="JANSHE010000146">
    <property type="protein sequence ID" value="KAJ3015738.1"/>
    <property type="molecule type" value="Genomic_DNA"/>
</dbReference>
<organism evidence="1 2">
    <name type="scientific">Trametes sanguinea</name>
    <dbReference type="NCBI Taxonomy" id="158606"/>
    <lineage>
        <taxon>Eukaryota</taxon>
        <taxon>Fungi</taxon>
        <taxon>Dikarya</taxon>
        <taxon>Basidiomycota</taxon>
        <taxon>Agaricomycotina</taxon>
        <taxon>Agaricomycetes</taxon>
        <taxon>Polyporales</taxon>
        <taxon>Polyporaceae</taxon>
        <taxon>Trametes</taxon>
    </lineage>
</organism>
<evidence type="ECO:0000313" key="2">
    <source>
        <dbReference type="Proteomes" id="UP001144978"/>
    </source>
</evidence>
<dbReference type="Proteomes" id="UP001144978">
    <property type="component" value="Unassembled WGS sequence"/>
</dbReference>
<protein>
    <submittedName>
        <fullName evidence="1">Uncharacterized protein</fullName>
    </submittedName>
</protein>
<evidence type="ECO:0000313" key="1">
    <source>
        <dbReference type="EMBL" id="KAJ3015738.1"/>
    </source>
</evidence>
<name>A0ACC1QAF4_9APHY</name>
<gene>
    <name evidence="1" type="ORF">NUW54_g960</name>
</gene>
<comment type="caution">
    <text evidence="1">The sequence shown here is derived from an EMBL/GenBank/DDBJ whole genome shotgun (WGS) entry which is preliminary data.</text>
</comment>
<proteinExistence type="predicted"/>
<reference evidence="1" key="1">
    <citation type="submission" date="2022-08" db="EMBL/GenBank/DDBJ databases">
        <title>Genome Sequence of Pycnoporus sanguineus.</title>
        <authorList>
            <person name="Buettner E."/>
        </authorList>
    </citation>
    <scope>NUCLEOTIDE SEQUENCE</scope>
    <source>
        <strain evidence="1">CG-C14</strain>
    </source>
</reference>
<accession>A0ACC1QAF4</accession>